<dbReference type="RefSeq" id="WP_017024107.1">
    <property type="nucleotide sequence ID" value="NZ_AJYK02000055.1"/>
</dbReference>
<organism evidence="1 2">
    <name type="scientific">Vibrio rumoiensis 1S-45</name>
    <dbReference type="NCBI Taxonomy" id="1188252"/>
    <lineage>
        <taxon>Bacteria</taxon>
        <taxon>Pseudomonadati</taxon>
        <taxon>Pseudomonadota</taxon>
        <taxon>Gammaproteobacteria</taxon>
        <taxon>Vibrionales</taxon>
        <taxon>Vibrionaceae</taxon>
        <taxon>Vibrio</taxon>
    </lineage>
</organism>
<dbReference type="AlphaFoldDB" id="A0A1E5E2V2"/>
<protein>
    <submittedName>
        <fullName evidence="1">Uncharacterized protein</fullName>
    </submittedName>
</protein>
<dbReference type="Proteomes" id="UP000094070">
    <property type="component" value="Unassembled WGS sequence"/>
</dbReference>
<evidence type="ECO:0000313" key="1">
    <source>
        <dbReference type="EMBL" id="OEF25893.1"/>
    </source>
</evidence>
<evidence type="ECO:0000313" key="2">
    <source>
        <dbReference type="Proteomes" id="UP000094070"/>
    </source>
</evidence>
<name>A0A1E5E2V2_9VIBR</name>
<gene>
    <name evidence="1" type="ORF">A1QC_07680</name>
</gene>
<reference evidence="1 2" key="1">
    <citation type="journal article" date="2012" name="Science">
        <title>Ecological populations of bacteria act as socially cohesive units of antibiotic production and resistance.</title>
        <authorList>
            <person name="Cordero O.X."/>
            <person name="Wildschutte H."/>
            <person name="Kirkup B."/>
            <person name="Proehl S."/>
            <person name="Ngo L."/>
            <person name="Hussain F."/>
            <person name="Le Roux F."/>
            <person name="Mincer T."/>
            <person name="Polz M.F."/>
        </authorList>
    </citation>
    <scope>NUCLEOTIDE SEQUENCE [LARGE SCALE GENOMIC DNA]</scope>
    <source>
        <strain evidence="1 2">1S-45</strain>
    </source>
</reference>
<dbReference type="OrthoDB" id="5884352at2"/>
<accession>A0A1E5E2V2</accession>
<keyword evidence="2" id="KW-1185">Reference proteome</keyword>
<dbReference type="EMBL" id="AJYK02000055">
    <property type="protein sequence ID" value="OEF25893.1"/>
    <property type="molecule type" value="Genomic_DNA"/>
</dbReference>
<dbReference type="STRING" id="1188252.A1QC_07680"/>
<comment type="caution">
    <text evidence="1">The sequence shown here is derived from an EMBL/GenBank/DDBJ whole genome shotgun (WGS) entry which is preliminary data.</text>
</comment>
<dbReference type="eggNOG" id="ENOG5032I2F">
    <property type="taxonomic scope" value="Bacteria"/>
</dbReference>
<sequence length="723" mass="84843">MCRIDAPFGNRSLDEKKDPVERFVQALDEFEVKDNFRTLLIKHLSENWIDVFYSSSRLEEALTTANEQNSEPEKCIALAFCQNVNIRFRLQPFRDDDSYRESLLFKFLADVASTYFPTSPHGFYKAGIERHLHSYAWFVRNHYGDEFFLTKEFFNDEAFSSLNENERMHILWDCFYFIAPTFDCLNNHSDDSALVNGLLSLASSNDDSSSPSEHAQSIQLGLEFLRAWLKYDAEMGRISFNPSRFFWDSPWQRLESLVWQKDFDDEEAKSSVTNWLNNTKRDLEKVLILNFNVDSVGDLEAKEWANHIDQYFSDIYRHIQIDIDWRTYEHDKFDIRLKKELEDLCSQLTPKQLEAWIQWSIQQDFDHILSSKQILPELSKSSERWVCETFFGVWKDLFLANLDTLEAREQLHVLSATFPARRGESSEFIRACFEWWRGLFNQLPETNGFPKTLIPEWTVTATRCLHEQNLFPYIDKSIGILRKEVTGACQPEEQKRHDDQLKQLLEGLDRLHPNKSFRHRLLLMRSYTLPLTDESISLGSPFNQSNLTQWYIPVCDLATRLFEKHLDVKLTESAENRLKALMGPYVTCTNELAEFCLSRLRLRKGEKAREKQYTAEQIVEQSSVWRQGYLKALTELGVDLNGKVHKAVYFIKQSDPDPDVRAIASECYKAVRRRTKKNSTIPDLKRGIIAAEWWLLICQRQKLGMVINHEDALKTRRNLMRTP</sequence>
<proteinExistence type="predicted"/>